<evidence type="ECO:0000313" key="3">
    <source>
        <dbReference type="Proteomes" id="UP000821853"/>
    </source>
</evidence>
<organism evidence="2 3">
    <name type="scientific">Haemaphysalis longicornis</name>
    <name type="common">Bush tick</name>
    <dbReference type="NCBI Taxonomy" id="44386"/>
    <lineage>
        <taxon>Eukaryota</taxon>
        <taxon>Metazoa</taxon>
        <taxon>Ecdysozoa</taxon>
        <taxon>Arthropoda</taxon>
        <taxon>Chelicerata</taxon>
        <taxon>Arachnida</taxon>
        <taxon>Acari</taxon>
        <taxon>Parasitiformes</taxon>
        <taxon>Ixodida</taxon>
        <taxon>Ixodoidea</taxon>
        <taxon>Ixodidae</taxon>
        <taxon>Haemaphysalinae</taxon>
        <taxon>Haemaphysalis</taxon>
    </lineage>
</organism>
<protein>
    <submittedName>
        <fullName evidence="2">Uncharacterized protein</fullName>
    </submittedName>
</protein>
<proteinExistence type="predicted"/>
<dbReference type="AlphaFoldDB" id="A0A9J6G3Z6"/>
<gene>
    <name evidence="2" type="ORF">HPB48_012332</name>
</gene>
<name>A0A9J6G3Z6_HAELO</name>
<feature type="compositionally biased region" description="Polar residues" evidence="1">
    <location>
        <begin position="78"/>
        <end position="98"/>
    </location>
</feature>
<evidence type="ECO:0000313" key="2">
    <source>
        <dbReference type="EMBL" id="KAH9369256.1"/>
    </source>
</evidence>
<dbReference type="VEuPathDB" id="VectorBase:HLOH_051055"/>
<accession>A0A9J6G3Z6</accession>
<keyword evidence="3" id="KW-1185">Reference proteome</keyword>
<dbReference type="EMBL" id="JABSTR010000004">
    <property type="protein sequence ID" value="KAH9369256.1"/>
    <property type="molecule type" value="Genomic_DNA"/>
</dbReference>
<reference evidence="2 3" key="1">
    <citation type="journal article" date="2020" name="Cell">
        <title>Large-Scale Comparative Analyses of Tick Genomes Elucidate Their Genetic Diversity and Vector Capacities.</title>
        <authorList>
            <consortium name="Tick Genome and Microbiome Consortium (TIGMIC)"/>
            <person name="Jia N."/>
            <person name="Wang J."/>
            <person name="Shi W."/>
            <person name="Du L."/>
            <person name="Sun Y."/>
            <person name="Zhan W."/>
            <person name="Jiang J.F."/>
            <person name="Wang Q."/>
            <person name="Zhang B."/>
            <person name="Ji P."/>
            <person name="Bell-Sakyi L."/>
            <person name="Cui X.M."/>
            <person name="Yuan T.T."/>
            <person name="Jiang B.G."/>
            <person name="Yang W.F."/>
            <person name="Lam T.T."/>
            <person name="Chang Q.C."/>
            <person name="Ding S.J."/>
            <person name="Wang X.J."/>
            <person name="Zhu J.G."/>
            <person name="Ruan X.D."/>
            <person name="Zhao L."/>
            <person name="Wei J.T."/>
            <person name="Ye R.Z."/>
            <person name="Que T.C."/>
            <person name="Du C.H."/>
            <person name="Zhou Y.H."/>
            <person name="Cheng J.X."/>
            <person name="Dai P.F."/>
            <person name="Guo W.B."/>
            <person name="Han X.H."/>
            <person name="Huang E.J."/>
            <person name="Li L.F."/>
            <person name="Wei W."/>
            <person name="Gao Y.C."/>
            <person name="Liu J.Z."/>
            <person name="Shao H.Z."/>
            <person name="Wang X."/>
            <person name="Wang C.C."/>
            <person name="Yang T.C."/>
            <person name="Huo Q.B."/>
            <person name="Li W."/>
            <person name="Chen H.Y."/>
            <person name="Chen S.E."/>
            <person name="Zhou L.G."/>
            <person name="Ni X.B."/>
            <person name="Tian J.H."/>
            <person name="Sheng Y."/>
            <person name="Liu T."/>
            <person name="Pan Y.S."/>
            <person name="Xia L.Y."/>
            <person name="Li J."/>
            <person name="Zhao F."/>
            <person name="Cao W.C."/>
        </authorList>
    </citation>
    <scope>NUCLEOTIDE SEQUENCE [LARGE SCALE GENOMIC DNA]</scope>
    <source>
        <strain evidence="2">HaeL-2018</strain>
    </source>
</reference>
<evidence type="ECO:0000256" key="1">
    <source>
        <dbReference type="SAM" id="MobiDB-lite"/>
    </source>
</evidence>
<feature type="region of interest" description="Disordered" evidence="1">
    <location>
        <begin position="77"/>
        <end position="107"/>
    </location>
</feature>
<dbReference type="Proteomes" id="UP000821853">
    <property type="component" value="Chromosome 2"/>
</dbReference>
<comment type="caution">
    <text evidence="2">The sequence shown here is derived from an EMBL/GenBank/DDBJ whole genome shotgun (WGS) entry which is preliminary data.</text>
</comment>
<sequence>MSSETGSRWPTVYHSRRRSQDLARIVIHPSGTPLGKIKPTELMQALAAATRLTPSEIYDSILQPRTQQNLIAVKTFRPSAQQKNNGSPCHNVRSSSHMTPAGVSFTASQLEPPHKNYYYPISSSLGLPSSRLA</sequence>